<comment type="subcellular location">
    <subcellularLocation>
        <location evidence="1">Membrane</location>
        <topology evidence="1">Multi-pass membrane protein</topology>
    </subcellularLocation>
</comment>
<dbReference type="PROSITE" id="PS51257">
    <property type="entry name" value="PROKAR_LIPOPROTEIN"/>
    <property type="match status" value="1"/>
</dbReference>
<dbReference type="SUPFAM" id="SSF81345">
    <property type="entry name" value="ABC transporter involved in vitamin B12 uptake, BtuC"/>
    <property type="match status" value="1"/>
</dbReference>
<comment type="caution">
    <text evidence="5">The sequence shown here is derived from an EMBL/GenBank/DDBJ whole genome shotgun (WGS) entry which is preliminary data.</text>
</comment>
<dbReference type="InterPro" id="IPR037294">
    <property type="entry name" value="ABC_BtuC-like"/>
</dbReference>
<evidence type="ECO:0008006" key="7">
    <source>
        <dbReference type="Google" id="ProtNLM"/>
    </source>
</evidence>
<evidence type="ECO:0000256" key="3">
    <source>
        <dbReference type="ARBA" id="ARBA00022989"/>
    </source>
</evidence>
<feature type="non-terminal residue" evidence="5">
    <location>
        <position position="71"/>
    </location>
</feature>
<dbReference type="EMBL" id="JACQRX010000157">
    <property type="protein sequence ID" value="MBI4251516.1"/>
    <property type="molecule type" value="Genomic_DNA"/>
</dbReference>
<accession>A0A932ZTU7</accession>
<keyword evidence="2" id="KW-0812">Transmembrane</keyword>
<sequence>MKVLDRKKMIWVNGALLILLALSVIACALLGPVRLDLARAWQNIFAANPDAEILFRARLPRVLLGVAIGGS</sequence>
<keyword evidence="4" id="KW-0472">Membrane</keyword>
<dbReference type="Gene3D" id="1.10.3470.10">
    <property type="entry name" value="ABC transporter involved in vitamin B12 uptake, BtuC"/>
    <property type="match status" value="1"/>
</dbReference>
<dbReference type="GO" id="GO:0016020">
    <property type="term" value="C:membrane"/>
    <property type="evidence" value="ECO:0007669"/>
    <property type="project" value="UniProtKB-SubCell"/>
</dbReference>
<dbReference type="AlphaFoldDB" id="A0A932ZTU7"/>
<evidence type="ECO:0000256" key="4">
    <source>
        <dbReference type="ARBA" id="ARBA00023136"/>
    </source>
</evidence>
<gene>
    <name evidence="5" type="ORF">HY618_03570</name>
</gene>
<evidence type="ECO:0000313" key="6">
    <source>
        <dbReference type="Proteomes" id="UP000752292"/>
    </source>
</evidence>
<evidence type="ECO:0000313" key="5">
    <source>
        <dbReference type="EMBL" id="MBI4251516.1"/>
    </source>
</evidence>
<organism evidence="5 6">
    <name type="scientific">Tectimicrobiota bacterium</name>
    <dbReference type="NCBI Taxonomy" id="2528274"/>
    <lineage>
        <taxon>Bacteria</taxon>
        <taxon>Pseudomonadati</taxon>
        <taxon>Nitrospinota/Tectimicrobiota group</taxon>
        <taxon>Candidatus Tectimicrobiota</taxon>
    </lineage>
</organism>
<protein>
    <recommendedName>
        <fullName evidence="7">Iron ABC transporter permease</fullName>
    </recommendedName>
</protein>
<keyword evidence="3" id="KW-1133">Transmembrane helix</keyword>
<evidence type="ECO:0000256" key="2">
    <source>
        <dbReference type="ARBA" id="ARBA00022692"/>
    </source>
</evidence>
<reference evidence="5" key="1">
    <citation type="submission" date="2020-07" db="EMBL/GenBank/DDBJ databases">
        <title>Huge and variable diversity of episymbiotic CPR bacteria and DPANN archaea in groundwater ecosystems.</title>
        <authorList>
            <person name="He C.Y."/>
            <person name="Keren R."/>
            <person name="Whittaker M."/>
            <person name="Farag I.F."/>
            <person name="Doudna J."/>
            <person name="Cate J.H.D."/>
            <person name="Banfield J.F."/>
        </authorList>
    </citation>
    <scope>NUCLEOTIDE SEQUENCE</scope>
    <source>
        <strain evidence="5">NC_groundwater_1370_Ag_S-0.2um_69_93</strain>
    </source>
</reference>
<evidence type="ECO:0000256" key="1">
    <source>
        <dbReference type="ARBA" id="ARBA00004141"/>
    </source>
</evidence>
<dbReference type="Proteomes" id="UP000752292">
    <property type="component" value="Unassembled WGS sequence"/>
</dbReference>
<name>A0A932ZTU7_UNCTE</name>
<proteinExistence type="predicted"/>